<dbReference type="AlphaFoldDB" id="A0A655WPB6"/>
<reference evidence="2 3" key="1">
    <citation type="submission" date="2015-07" db="EMBL/GenBank/DDBJ databases">
        <authorList>
            <consortium name="Pathogen Informatics"/>
        </authorList>
    </citation>
    <scope>NUCLEOTIDE SEQUENCE [LARGE SCALE GENOMIC DNA]</scope>
    <source>
        <strain evidence="2 3">A316</strain>
    </source>
</reference>
<keyword evidence="1" id="KW-0812">Transmembrane</keyword>
<organism evidence="2 3">
    <name type="scientific">Vibrio cholerae</name>
    <dbReference type="NCBI Taxonomy" id="666"/>
    <lineage>
        <taxon>Bacteria</taxon>
        <taxon>Pseudomonadati</taxon>
        <taxon>Pseudomonadota</taxon>
        <taxon>Gammaproteobacteria</taxon>
        <taxon>Vibrionales</taxon>
        <taxon>Vibrionaceae</taxon>
        <taxon>Vibrio</taxon>
    </lineage>
</organism>
<accession>A0A655WPB6</accession>
<dbReference type="EMBL" id="CWQY01000001">
    <property type="protein sequence ID" value="CSB95227.1"/>
    <property type="molecule type" value="Genomic_DNA"/>
</dbReference>
<dbReference type="Proteomes" id="UP000041770">
    <property type="component" value="Unassembled WGS sequence"/>
</dbReference>
<keyword evidence="1" id="KW-1133">Transmembrane helix</keyword>
<evidence type="ECO:0000313" key="2">
    <source>
        <dbReference type="EMBL" id="CSB95227.1"/>
    </source>
</evidence>
<evidence type="ECO:0000313" key="3">
    <source>
        <dbReference type="Proteomes" id="UP000041770"/>
    </source>
</evidence>
<name>A0A655WPB6_VIBCL</name>
<proteinExistence type="predicted"/>
<evidence type="ECO:0000256" key="1">
    <source>
        <dbReference type="SAM" id="Phobius"/>
    </source>
</evidence>
<sequence>MANTSIASISARSFIALISSVSMCMEILIFHAQLITCLRHASAVAWLK</sequence>
<keyword evidence="1" id="KW-0472">Membrane</keyword>
<protein>
    <submittedName>
        <fullName evidence="2">Uncharacterized protein</fullName>
    </submittedName>
</protein>
<feature type="transmembrane region" description="Helical" evidence="1">
    <location>
        <begin position="6"/>
        <end position="30"/>
    </location>
</feature>
<gene>
    <name evidence="2" type="ORF">ERS013200_00139</name>
</gene>